<reference evidence="1 2" key="2">
    <citation type="submission" date="2017-02" db="EMBL/GenBank/DDBJ databases">
        <title>A genome survey and senescence transcriptome analysis in Lentinula edodes.</title>
        <authorList>
            <person name="Sakamoto Y."/>
            <person name="Nakade K."/>
            <person name="Sato S."/>
            <person name="Yoshida Y."/>
            <person name="Miyazaki K."/>
            <person name="Natsume S."/>
            <person name="Konno N."/>
        </authorList>
    </citation>
    <scope>NUCLEOTIDE SEQUENCE [LARGE SCALE GENOMIC DNA]</scope>
    <source>
        <strain evidence="1 2">NBRC 111202</strain>
    </source>
</reference>
<evidence type="ECO:0000313" key="2">
    <source>
        <dbReference type="Proteomes" id="UP000188533"/>
    </source>
</evidence>
<dbReference type="Proteomes" id="UP000188533">
    <property type="component" value="Unassembled WGS sequence"/>
</dbReference>
<reference evidence="1 2" key="1">
    <citation type="submission" date="2016-08" db="EMBL/GenBank/DDBJ databases">
        <authorList>
            <consortium name="Lentinula edodes genome sequencing consortium"/>
            <person name="Sakamoto Y."/>
            <person name="Nakade K."/>
            <person name="Sato S."/>
            <person name="Yoshida Y."/>
            <person name="Miyazaki K."/>
            <person name="Natsume S."/>
            <person name="Konno N."/>
        </authorList>
    </citation>
    <scope>NUCLEOTIDE SEQUENCE [LARGE SCALE GENOMIC DNA]</scope>
    <source>
        <strain evidence="1 2">NBRC 111202</strain>
    </source>
</reference>
<comment type="caution">
    <text evidence="1">The sequence shown here is derived from an EMBL/GenBank/DDBJ whole genome shotgun (WGS) entry which is preliminary data.</text>
</comment>
<gene>
    <name evidence="1" type="ORF">LENED_004870</name>
</gene>
<proteinExistence type="predicted"/>
<dbReference type="EMBL" id="BDGU01000134">
    <property type="protein sequence ID" value="GAW03169.1"/>
    <property type="molecule type" value="Genomic_DNA"/>
</dbReference>
<name>A0A1Q3E7X8_LENED</name>
<dbReference type="STRING" id="5353.A0A1Q3E7X8"/>
<evidence type="ECO:0000313" key="1">
    <source>
        <dbReference type="EMBL" id="GAW03169.1"/>
    </source>
</evidence>
<sequence>MSIGVWFGPGNVLYATEEQRALGFTKFFCQIAPEYQQWIIEDFGPKTRQFKSRVLGPTSAIAGTPFVLGLQWKMSLSALVHNLTQMLHFIVAWGYMKLEGWMN</sequence>
<dbReference type="AlphaFoldDB" id="A0A1Q3E7X8"/>
<accession>A0A1Q3E7X8</accession>
<keyword evidence="2" id="KW-1185">Reference proteome</keyword>
<organism evidence="1 2">
    <name type="scientific">Lentinula edodes</name>
    <name type="common">Shiitake mushroom</name>
    <name type="synonym">Lentinus edodes</name>
    <dbReference type="NCBI Taxonomy" id="5353"/>
    <lineage>
        <taxon>Eukaryota</taxon>
        <taxon>Fungi</taxon>
        <taxon>Dikarya</taxon>
        <taxon>Basidiomycota</taxon>
        <taxon>Agaricomycotina</taxon>
        <taxon>Agaricomycetes</taxon>
        <taxon>Agaricomycetidae</taxon>
        <taxon>Agaricales</taxon>
        <taxon>Marasmiineae</taxon>
        <taxon>Omphalotaceae</taxon>
        <taxon>Lentinula</taxon>
    </lineage>
</organism>
<protein>
    <submittedName>
        <fullName evidence="1">Uncharacterized protein</fullName>
    </submittedName>
</protein>